<dbReference type="AlphaFoldDB" id="F8NWR5"/>
<gene>
    <name evidence="1" type="ORF">SERLADRAFT_467656</name>
</gene>
<dbReference type="EMBL" id="GL945434">
    <property type="protein sequence ID" value="EGO24417.1"/>
    <property type="molecule type" value="Genomic_DNA"/>
</dbReference>
<dbReference type="HOGENOM" id="CLU_2672624_0_0_1"/>
<evidence type="ECO:0000313" key="1">
    <source>
        <dbReference type="EMBL" id="EGO24417.1"/>
    </source>
</evidence>
<dbReference type="RefSeq" id="XP_007318436.1">
    <property type="nucleotide sequence ID" value="XM_007318374.1"/>
</dbReference>
<dbReference type="GeneID" id="18819268"/>
<reference evidence="1" key="1">
    <citation type="submission" date="2011-04" db="EMBL/GenBank/DDBJ databases">
        <title>Evolution of plant cell wall degrading machinery underlies the functional diversity of forest fungi.</title>
        <authorList>
            <consortium name="US DOE Joint Genome Institute (JGI-PGF)"/>
            <person name="Eastwood D.C."/>
            <person name="Floudas D."/>
            <person name="Binder M."/>
            <person name="Majcherczyk A."/>
            <person name="Schneider P."/>
            <person name="Aerts A."/>
            <person name="Asiegbu F.O."/>
            <person name="Baker S.E."/>
            <person name="Barry K."/>
            <person name="Bendiksby M."/>
            <person name="Blumentritt M."/>
            <person name="Coutinho P.M."/>
            <person name="Cullen D."/>
            <person name="Cullen D."/>
            <person name="Gathman A."/>
            <person name="Goodell B."/>
            <person name="Henrissat B."/>
            <person name="Ihrmark K."/>
            <person name="Kauserud H."/>
            <person name="Kohler A."/>
            <person name="LaButti K."/>
            <person name="Lapidus A."/>
            <person name="Lavin J.L."/>
            <person name="Lee Y.-H."/>
            <person name="Lindquist E."/>
            <person name="Lilly W."/>
            <person name="Lucas S."/>
            <person name="Morin E."/>
            <person name="Murat C."/>
            <person name="Oguiza J.A."/>
            <person name="Park J."/>
            <person name="Pisabarro A.G."/>
            <person name="Riley R."/>
            <person name="Rosling A."/>
            <person name="Salamov A."/>
            <person name="Schmidt O."/>
            <person name="Schmutz J."/>
            <person name="Skrede I."/>
            <person name="Stenlid J."/>
            <person name="Wiebenga A."/>
            <person name="Xie X."/>
            <person name="Kues U."/>
            <person name="Hibbett D.S."/>
            <person name="Hoffmeister D."/>
            <person name="Hogberg N."/>
            <person name="Martin F."/>
            <person name="Grigoriev I.V."/>
            <person name="Watkinson S.C."/>
        </authorList>
    </citation>
    <scope>NUCLEOTIDE SEQUENCE</scope>
    <source>
        <strain evidence="1">S7.9</strain>
    </source>
</reference>
<accession>F8NWR5</accession>
<protein>
    <submittedName>
        <fullName evidence="1">Uncharacterized protein</fullName>
    </submittedName>
</protein>
<name>F8NWR5_SERL9</name>
<proteinExistence type="predicted"/>
<dbReference type="Proteomes" id="UP000008064">
    <property type="component" value="Unassembled WGS sequence"/>
</dbReference>
<sequence>MKTCLRIDFIQPRTDNGPLETGYYRQHARRPVFDSGGPTSTIVHPRLLHILHIRVVSDMSDLAQNLPTRGCFLLT</sequence>
<dbReference type="KEGG" id="sla:SERLADRAFT_467656"/>
<organism>
    <name type="scientific">Serpula lacrymans var. lacrymans (strain S7.9)</name>
    <name type="common">Dry rot fungus</name>
    <dbReference type="NCBI Taxonomy" id="578457"/>
    <lineage>
        <taxon>Eukaryota</taxon>
        <taxon>Fungi</taxon>
        <taxon>Dikarya</taxon>
        <taxon>Basidiomycota</taxon>
        <taxon>Agaricomycotina</taxon>
        <taxon>Agaricomycetes</taxon>
        <taxon>Agaricomycetidae</taxon>
        <taxon>Boletales</taxon>
        <taxon>Coniophorineae</taxon>
        <taxon>Serpulaceae</taxon>
        <taxon>Serpula</taxon>
    </lineage>
</organism>